<reference evidence="1" key="1">
    <citation type="submission" date="2023-04" db="EMBL/GenBank/DDBJ databases">
        <title>Chromosome-level genome of Chaenocephalus aceratus.</title>
        <authorList>
            <person name="Park H."/>
        </authorList>
    </citation>
    <scope>NUCLEOTIDE SEQUENCE</scope>
    <source>
        <strain evidence="1">DE</strain>
        <tissue evidence="1">Muscle</tissue>
    </source>
</reference>
<accession>A0AAD9F467</accession>
<keyword evidence="2" id="KW-1185">Reference proteome</keyword>
<gene>
    <name evidence="1" type="ORF">KUDE01_031306</name>
</gene>
<comment type="caution">
    <text evidence="1">The sequence shown here is derived from an EMBL/GenBank/DDBJ whole genome shotgun (WGS) entry which is preliminary data.</text>
</comment>
<dbReference type="PANTHER" id="PTHR31025:SF29">
    <property type="entry name" value="SI:CH211-196P9.1"/>
    <property type="match status" value="1"/>
</dbReference>
<evidence type="ECO:0000313" key="2">
    <source>
        <dbReference type="Proteomes" id="UP001228049"/>
    </source>
</evidence>
<organism evidence="1 2">
    <name type="scientific">Dissostichus eleginoides</name>
    <name type="common">Patagonian toothfish</name>
    <name type="synonym">Dissostichus amissus</name>
    <dbReference type="NCBI Taxonomy" id="100907"/>
    <lineage>
        <taxon>Eukaryota</taxon>
        <taxon>Metazoa</taxon>
        <taxon>Chordata</taxon>
        <taxon>Craniata</taxon>
        <taxon>Vertebrata</taxon>
        <taxon>Euteleostomi</taxon>
        <taxon>Actinopterygii</taxon>
        <taxon>Neopterygii</taxon>
        <taxon>Teleostei</taxon>
        <taxon>Neoteleostei</taxon>
        <taxon>Acanthomorphata</taxon>
        <taxon>Eupercaria</taxon>
        <taxon>Perciformes</taxon>
        <taxon>Notothenioidei</taxon>
        <taxon>Nototheniidae</taxon>
        <taxon>Dissostichus</taxon>
    </lineage>
</organism>
<protein>
    <submittedName>
        <fullName evidence="1">Autophagy-related protein 11</fullName>
    </submittedName>
</protein>
<sequence>MLHDPVKSSEIFTAFPRFLDIPGMIEQDFNLMFDRRPSRPGSKCWIHNRSGKWMDSDMSSMMVLVHLLPPSTQGRKRPGKLSARQASEHLVKFLKTGTSIQGHLDSIMESRQPYLLAVGTQRSVIHKYFIVIDKHAIPCKSPDCLACIDELFKAHFAFGTSYNQDLMNVYNFLQTTIYEIDVENTKVNPRVAELRARMLN</sequence>
<dbReference type="Proteomes" id="UP001228049">
    <property type="component" value="Unassembled WGS sequence"/>
</dbReference>
<dbReference type="PANTHER" id="PTHR31025">
    <property type="entry name" value="SI:CH211-196P9.1-RELATED"/>
    <property type="match status" value="1"/>
</dbReference>
<name>A0AAD9F467_DISEL</name>
<evidence type="ECO:0000313" key="1">
    <source>
        <dbReference type="EMBL" id="KAK1885110.1"/>
    </source>
</evidence>
<dbReference type="EMBL" id="JASDAP010000021">
    <property type="protein sequence ID" value="KAK1885110.1"/>
    <property type="molecule type" value="Genomic_DNA"/>
</dbReference>
<proteinExistence type="predicted"/>
<dbReference type="AlphaFoldDB" id="A0AAD9F467"/>